<evidence type="ECO:0000313" key="4">
    <source>
        <dbReference type="Proteomes" id="UP001152302"/>
    </source>
</evidence>
<dbReference type="Gene3D" id="3.40.50.300">
    <property type="entry name" value="P-loop containing nucleotide triphosphate hydrolases"/>
    <property type="match status" value="1"/>
</dbReference>
<accession>A0A9X4R1A4</accession>
<dbReference type="InterPro" id="IPR005021">
    <property type="entry name" value="Terminase_largesu-like"/>
</dbReference>
<feature type="domain" description="Terminase large subunit-like ATPase" evidence="1">
    <location>
        <begin position="76"/>
        <end position="255"/>
    </location>
</feature>
<dbReference type="PANTHER" id="PTHR41287:SF1">
    <property type="entry name" value="PROTEIN YMFN"/>
    <property type="match status" value="1"/>
</dbReference>
<dbReference type="PANTHER" id="PTHR41287">
    <property type="match status" value="1"/>
</dbReference>
<sequence length="570" mass="65471">MIDYERDYTTEYAKAVVSGEILASRKNIQSCQRHLDDLNSPSLNYHFNYERANNVIDFFGELPDPKSRKLLTLAGYQTFIVGSLMGWRDSEDNRRYTKAYVSMARKNGKTLTIAGLALYDLLYGDEPRAERLIGLTANNRDQASIAYKMVKSQLEAVNSRSQYTKKNTKITDSRKIINNLIDGSEIRATSSDAGSQEGEQYSLGIIDEYHIAKSNDMLQSISRGQVLLKSPLLIIISTAGEDLNVPMYEEYQYVTRLLNREVKNDNYFVYCAEQDSEDEIHDPSTWIKSNPLLEVNSIAEVLRENINDDVQEGIDKSDLNSILVKNMNLWRQSSKDTYIQMHDWQVGYMEDELDIKGKDVYIGVDLSRSEDLTALTFIYPLEDKKYFVDAHVFVGFKNSIQEKSKRDKIDYEKLVRTDKASLTHAESGIIDPEQVVNWLIDFIDDNELNVKAICYDPWESSYFVTKMEKETGHPLIEVKQDYKSLGPVLKQFRLDVFEKRVVHNNNPNLNLAIGNAITKTDNNNMMILDKKINRQKIDALVSLVTGYSQAINYEFESDLQDYIMSDDFGF</sequence>
<dbReference type="EMBL" id="JAMBPX010000003">
    <property type="protein sequence ID" value="MDG0858689.1"/>
    <property type="molecule type" value="Genomic_DNA"/>
</dbReference>
<dbReference type="RefSeq" id="WP_057511914.1">
    <property type="nucleotide sequence ID" value="NZ_JAMBPV010000005.1"/>
</dbReference>
<name>A0A9X4R1A4_9STAP</name>
<reference evidence="3" key="1">
    <citation type="submission" date="2022-05" db="EMBL/GenBank/DDBJ databases">
        <title>Comparative genomics of Staphylococcus equorum isolates.</title>
        <authorList>
            <person name="Luelf R.H."/>
        </authorList>
    </citation>
    <scope>NUCLEOTIDE SEQUENCE</scope>
    <source>
        <strain evidence="3">TMW 2.2343</strain>
    </source>
</reference>
<dbReference type="InterPro" id="IPR027417">
    <property type="entry name" value="P-loop_NTPase"/>
</dbReference>
<organism evidence="3 4">
    <name type="scientific">Staphylococcus equorum</name>
    <dbReference type="NCBI Taxonomy" id="246432"/>
    <lineage>
        <taxon>Bacteria</taxon>
        <taxon>Bacillati</taxon>
        <taxon>Bacillota</taxon>
        <taxon>Bacilli</taxon>
        <taxon>Bacillales</taxon>
        <taxon>Staphylococcaceae</taxon>
        <taxon>Staphylococcus</taxon>
    </lineage>
</organism>
<evidence type="ECO:0000259" key="2">
    <source>
        <dbReference type="Pfam" id="PF20441"/>
    </source>
</evidence>
<dbReference type="InterPro" id="IPR046461">
    <property type="entry name" value="TerL_ATPase"/>
</dbReference>
<dbReference type="AlphaFoldDB" id="A0A9X4R1A4"/>
<dbReference type="Proteomes" id="UP001152302">
    <property type="component" value="Unassembled WGS sequence"/>
</dbReference>
<dbReference type="GO" id="GO:0004519">
    <property type="term" value="F:endonuclease activity"/>
    <property type="evidence" value="ECO:0007669"/>
    <property type="project" value="InterPro"/>
</dbReference>
<evidence type="ECO:0000313" key="3">
    <source>
        <dbReference type="EMBL" id="MDG0858689.1"/>
    </source>
</evidence>
<dbReference type="InterPro" id="IPR046462">
    <property type="entry name" value="TerL_nuclease"/>
</dbReference>
<comment type="caution">
    <text evidence="3">The sequence shown here is derived from an EMBL/GenBank/DDBJ whole genome shotgun (WGS) entry which is preliminary data.</text>
</comment>
<gene>
    <name evidence="3" type="ORF">M4L21_05040</name>
</gene>
<dbReference type="Pfam" id="PF03354">
    <property type="entry name" value="TerL_ATPase"/>
    <property type="match status" value="1"/>
</dbReference>
<evidence type="ECO:0000259" key="1">
    <source>
        <dbReference type="Pfam" id="PF03354"/>
    </source>
</evidence>
<feature type="domain" description="Terminase large subunit-like endonuclease" evidence="2">
    <location>
        <begin position="261"/>
        <end position="551"/>
    </location>
</feature>
<proteinExistence type="predicted"/>
<dbReference type="Pfam" id="PF20441">
    <property type="entry name" value="TerL_nuclease"/>
    <property type="match status" value="1"/>
</dbReference>
<protein>
    <submittedName>
        <fullName evidence="3">Phage terminase family protein</fullName>
    </submittedName>
</protein>